<evidence type="ECO:0000256" key="1">
    <source>
        <dbReference type="ARBA" id="ARBA00007665"/>
    </source>
</evidence>
<dbReference type="Pfam" id="PF01205">
    <property type="entry name" value="Impact_N"/>
    <property type="match status" value="1"/>
</dbReference>
<dbReference type="EMBL" id="CP100390">
    <property type="protein sequence ID" value="UZE96029.1"/>
    <property type="molecule type" value="Genomic_DNA"/>
</dbReference>
<comment type="similarity">
    <text evidence="1">Belongs to the IMPACT family.</text>
</comment>
<gene>
    <name evidence="4" type="ORF">NKI27_18590</name>
</gene>
<proteinExistence type="inferred from homology"/>
<evidence type="ECO:0000313" key="5">
    <source>
        <dbReference type="Proteomes" id="UP001163739"/>
    </source>
</evidence>
<dbReference type="InterPro" id="IPR015796">
    <property type="entry name" value="Impact_YigZ-like"/>
</dbReference>
<dbReference type="InterPro" id="IPR036956">
    <property type="entry name" value="Impact_N_sf"/>
</dbReference>
<dbReference type="InterPro" id="IPR035647">
    <property type="entry name" value="EFG_III/V"/>
</dbReference>
<organism evidence="4 5">
    <name type="scientific">Alkalimarinus alittae</name>
    <dbReference type="NCBI Taxonomy" id="2961619"/>
    <lineage>
        <taxon>Bacteria</taxon>
        <taxon>Pseudomonadati</taxon>
        <taxon>Pseudomonadota</taxon>
        <taxon>Gammaproteobacteria</taxon>
        <taxon>Alteromonadales</taxon>
        <taxon>Alteromonadaceae</taxon>
        <taxon>Alkalimarinus</taxon>
    </lineage>
</organism>
<reference evidence="4" key="1">
    <citation type="submission" date="2022-06" db="EMBL/GenBank/DDBJ databases">
        <title>Alkalimarinus sp. nov., isolated from gut of a Alitta virens.</title>
        <authorList>
            <person name="Yang A.I."/>
            <person name="Shin N.-R."/>
        </authorList>
    </citation>
    <scope>NUCLEOTIDE SEQUENCE</scope>
    <source>
        <strain evidence="4">A2M4</strain>
    </source>
</reference>
<dbReference type="Pfam" id="PF09186">
    <property type="entry name" value="DUF1949"/>
    <property type="match status" value="1"/>
</dbReference>
<evidence type="ECO:0000259" key="2">
    <source>
        <dbReference type="Pfam" id="PF01205"/>
    </source>
</evidence>
<protein>
    <submittedName>
        <fullName evidence="4">YigZ family protein</fullName>
    </submittedName>
</protein>
<dbReference type="PANTHER" id="PTHR16301:SF20">
    <property type="entry name" value="IMPACT FAMILY MEMBER YIGZ"/>
    <property type="match status" value="1"/>
</dbReference>
<dbReference type="PANTHER" id="PTHR16301">
    <property type="entry name" value="IMPACT-RELATED"/>
    <property type="match status" value="1"/>
</dbReference>
<accession>A0ABY6N1R9</accession>
<dbReference type="InterPro" id="IPR023582">
    <property type="entry name" value="Impact"/>
</dbReference>
<dbReference type="SUPFAM" id="SSF54211">
    <property type="entry name" value="Ribosomal protein S5 domain 2-like"/>
    <property type="match status" value="1"/>
</dbReference>
<sequence>MTSTYPVPAKPCEVCYEIKKSRFIGFAAFADTREHAMALLAERKQAYPDARHQCWAYQFGNPQSAASAAMSDDGEPSGTAGKPILNVLQHKNVGDVMIIVTRYFGGIKLGAGGLVRAYSAAAQMAMESLETQQQVAREQLQLSCGFAQEQLVRHWLSQHNGLVETINYREQVIMDVALPVECGALFRDYAASISGHIISDN</sequence>
<feature type="domain" description="UPF0029" evidence="3">
    <location>
        <begin position="142"/>
        <end position="181"/>
    </location>
</feature>
<evidence type="ECO:0000313" key="4">
    <source>
        <dbReference type="EMBL" id="UZE96029.1"/>
    </source>
</evidence>
<dbReference type="InterPro" id="IPR001498">
    <property type="entry name" value="Impact_N"/>
</dbReference>
<dbReference type="InterPro" id="IPR015269">
    <property type="entry name" value="UPF0029_Impact_C"/>
</dbReference>
<dbReference type="InterPro" id="IPR020569">
    <property type="entry name" value="UPF0029_Impact_CS"/>
</dbReference>
<dbReference type="SUPFAM" id="SSF54980">
    <property type="entry name" value="EF-G C-terminal domain-like"/>
    <property type="match status" value="1"/>
</dbReference>
<feature type="domain" description="Impact N-terminal" evidence="2">
    <location>
        <begin position="19"/>
        <end position="125"/>
    </location>
</feature>
<name>A0ABY6N1R9_9ALTE</name>
<evidence type="ECO:0000259" key="3">
    <source>
        <dbReference type="Pfam" id="PF09186"/>
    </source>
</evidence>
<dbReference type="PROSITE" id="PS00910">
    <property type="entry name" value="UPF0029"/>
    <property type="match status" value="1"/>
</dbReference>
<dbReference type="NCBIfam" id="TIGR00257">
    <property type="entry name" value="IMPACT_YIGZ"/>
    <property type="match status" value="1"/>
</dbReference>
<dbReference type="Gene3D" id="3.30.70.240">
    <property type="match status" value="1"/>
</dbReference>
<dbReference type="Proteomes" id="UP001163739">
    <property type="component" value="Chromosome"/>
</dbReference>
<dbReference type="Gene3D" id="3.30.230.30">
    <property type="entry name" value="Impact, N-terminal domain"/>
    <property type="match status" value="1"/>
</dbReference>
<keyword evidence="5" id="KW-1185">Reference proteome</keyword>
<dbReference type="RefSeq" id="WP_265047514.1">
    <property type="nucleotide sequence ID" value="NZ_CP100390.1"/>
</dbReference>
<dbReference type="InterPro" id="IPR020568">
    <property type="entry name" value="Ribosomal_Su5_D2-typ_SF"/>
</dbReference>